<dbReference type="Pfam" id="PF04860">
    <property type="entry name" value="Phage_portal"/>
    <property type="match status" value="1"/>
</dbReference>
<dbReference type="InterPro" id="IPR006427">
    <property type="entry name" value="Portal_HK97"/>
</dbReference>
<protein>
    <submittedName>
        <fullName evidence="2">Phage portal protein</fullName>
    </submittedName>
</protein>
<dbReference type="InterPro" id="IPR006944">
    <property type="entry name" value="Phage/GTA_portal"/>
</dbReference>
<dbReference type="EMBL" id="QZKI01000082">
    <property type="protein sequence ID" value="RJP69468.1"/>
    <property type="molecule type" value="Genomic_DNA"/>
</dbReference>
<gene>
    <name evidence="2" type="ORF">C4532_10975</name>
</gene>
<name>A0A419EXD7_9BACT</name>
<dbReference type="AlphaFoldDB" id="A0A419EXD7"/>
<keyword evidence="1" id="KW-0472">Membrane</keyword>
<keyword evidence="1" id="KW-0812">Transmembrane</keyword>
<organism evidence="2 3">
    <name type="scientific">Candidatus Abyssobacteria bacterium SURF_17</name>
    <dbReference type="NCBI Taxonomy" id="2093361"/>
    <lineage>
        <taxon>Bacteria</taxon>
        <taxon>Pseudomonadati</taxon>
        <taxon>Candidatus Hydrogenedentota</taxon>
        <taxon>Candidatus Abyssobacteria</taxon>
    </lineage>
</organism>
<feature type="transmembrane region" description="Helical" evidence="1">
    <location>
        <begin position="50"/>
        <end position="73"/>
    </location>
</feature>
<keyword evidence="1" id="KW-1133">Transmembrane helix</keyword>
<dbReference type="Proteomes" id="UP000285961">
    <property type="component" value="Unassembled WGS sequence"/>
</dbReference>
<sequence length="410" mass="46839">MALRRRTMKLIDRLAKVFGYEKARHVREILTEDFEEGLGKDRPENYEDYAIAYSQVVWVYACVSTIATAIAGIPLRTYRRTAKIVGEDSECRLARLLSAVNPHISSYDLWEATASFLELSGNCYWEIEKDADGVPTAIYPMRPDRVKIVPDKSDFVKGYIYEVNGRSLSLEADEVIHFKYFNPANEYYGLGPIAAIRNSIIVDQYSVAYNKAFFKNGAHPGGVLETASSLSDEAFNRLRKQWEEGHKGSSRAHRIAVLEEGLSYKPIGLSPRDMEFLKQRKFCREEIWAVFKVPPALIGIYEYANYANAEHQNRAFWQKTIIPKLRKLEQTINNSLVPMFGPTQDEEHGRWVARFDGSAIDALIEDENVKSQVQERLVRSGIMTINEIRHLENLPPVPWGDTWPPTKPGE</sequence>
<accession>A0A419EXD7</accession>
<reference evidence="2 3" key="1">
    <citation type="journal article" date="2017" name="ISME J.">
        <title>Energy and carbon metabolisms in a deep terrestrial subsurface fluid microbial community.</title>
        <authorList>
            <person name="Momper L."/>
            <person name="Jungbluth S.P."/>
            <person name="Lee M.D."/>
            <person name="Amend J.P."/>
        </authorList>
    </citation>
    <scope>NUCLEOTIDE SEQUENCE [LARGE SCALE GENOMIC DNA]</scope>
    <source>
        <strain evidence="2">SURF_17</strain>
    </source>
</reference>
<dbReference type="NCBIfam" id="TIGR01537">
    <property type="entry name" value="portal_HK97"/>
    <property type="match status" value="1"/>
</dbReference>
<evidence type="ECO:0000313" key="2">
    <source>
        <dbReference type="EMBL" id="RJP69468.1"/>
    </source>
</evidence>
<comment type="caution">
    <text evidence="2">The sequence shown here is derived from an EMBL/GenBank/DDBJ whole genome shotgun (WGS) entry which is preliminary data.</text>
</comment>
<proteinExistence type="predicted"/>
<evidence type="ECO:0000313" key="3">
    <source>
        <dbReference type="Proteomes" id="UP000285961"/>
    </source>
</evidence>
<evidence type="ECO:0000256" key="1">
    <source>
        <dbReference type="SAM" id="Phobius"/>
    </source>
</evidence>